<dbReference type="Pfam" id="PF00307">
    <property type="entry name" value="CH"/>
    <property type="match status" value="1"/>
</dbReference>
<dbReference type="PANTHER" id="PTHR47385:SF24">
    <property type="entry name" value="MUSCLE-SPECIFIC PROTEIN 20"/>
    <property type="match status" value="1"/>
</dbReference>
<dbReference type="InterPro" id="IPR001715">
    <property type="entry name" value="CH_dom"/>
</dbReference>
<dbReference type="GO" id="GO:0007015">
    <property type="term" value="P:actin filament organization"/>
    <property type="evidence" value="ECO:0007669"/>
    <property type="project" value="TreeGrafter"/>
</dbReference>
<evidence type="ECO:0000313" key="2">
    <source>
        <dbReference type="EMBL" id="CAC5423549.1"/>
    </source>
</evidence>
<feature type="domain" description="Calponin-homology (CH)" evidence="1">
    <location>
        <begin position="107"/>
        <end position="223"/>
    </location>
</feature>
<keyword evidence="3" id="KW-1185">Reference proteome</keyword>
<proteinExistence type="predicted"/>
<dbReference type="InterPro" id="IPR050606">
    <property type="entry name" value="Calponin-like"/>
</dbReference>
<dbReference type="Gene3D" id="1.10.418.10">
    <property type="entry name" value="Calponin-like domain"/>
    <property type="match status" value="2"/>
</dbReference>
<sequence>MIYDKNDPKKSATFRLMISIAKYKQSHKLMQNKQELYKCEKLPCFGNCHTLLFIYYPSGVIEGRLSIFRIIRISGFKMSGSGRANKSGLGYEVEKKMEANYDREEAAGTPTHVVNWVNAILGSEHDPIPGTDWKSICNHLRDGVALCKLINILLKKDGKSPINFQKKVMSPFVAMTNIENFNKGCQDYGVDRESEFQSGDLWEVRKGPFLNVINCIHSLGFVANKKKVSPQYTGEIRNWRKFWVSSEEYGYLFECQYVIYRLVNILLKKDGKSPITFQKKVMSPFVAMTNIENFNKGCEQYGLEKEFQFQSGDLWEVRKGPFLNVINCLHSLGFCSNSKKVIPAYTGEIVKYLDNE</sequence>
<dbReference type="SUPFAM" id="SSF47576">
    <property type="entry name" value="Calponin-homology domain, CH-domain"/>
    <property type="match status" value="2"/>
</dbReference>
<dbReference type="InterPro" id="IPR036872">
    <property type="entry name" value="CH_dom_sf"/>
</dbReference>
<protein>
    <submittedName>
        <fullName evidence="2">TAGLN</fullName>
    </submittedName>
</protein>
<dbReference type="SMART" id="SM00033">
    <property type="entry name" value="CH"/>
    <property type="match status" value="2"/>
</dbReference>
<gene>
    <name evidence="2" type="ORF">MCOR_55542</name>
</gene>
<dbReference type="PROSITE" id="PS50021">
    <property type="entry name" value="CH"/>
    <property type="match status" value="1"/>
</dbReference>
<dbReference type="OrthoDB" id="21595at2759"/>
<organism evidence="2 3">
    <name type="scientific">Mytilus coruscus</name>
    <name type="common">Sea mussel</name>
    <dbReference type="NCBI Taxonomy" id="42192"/>
    <lineage>
        <taxon>Eukaryota</taxon>
        <taxon>Metazoa</taxon>
        <taxon>Spiralia</taxon>
        <taxon>Lophotrochozoa</taxon>
        <taxon>Mollusca</taxon>
        <taxon>Bivalvia</taxon>
        <taxon>Autobranchia</taxon>
        <taxon>Pteriomorphia</taxon>
        <taxon>Mytilida</taxon>
        <taxon>Mytiloidea</taxon>
        <taxon>Mytilidae</taxon>
        <taxon>Mytilinae</taxon>
        <taxon>Mytilus</taxon>
    </lineage>
</organism>
<evidence type="ECO:0000259" key="1">
    <source>
        <dbReference type="PROSITE" id="PS50021"/>
    </source>
</evidence>
<evidence type="ECO:0000313" key="3">
    <source>
        <dbReference type="Proteomes" id="UP000507470"/>
    </source>
</evidence>
<name>A0A6J8ESE0_MYTCO</name>
<dbReference type="GO" id="GO:0015629">
    <property type="term" value="C:actin cytoskeleton"/>
    <property type="evidence" value="ECO:0007669"/>
    <property type="project" value="TreeGrafter"/>
</dbReference>
<dbReference type="EMBL" id="CACVKT020009815">
    <property type="protein sequence ID" value="CAC5423549.1"/>
    <property type="molecule type" value="Genomic_DNA"/>
</dbReference>
<dbReference type="AlphaFoldDB" id="A0A6J8ESE0"/>
<dbReference type="GO" id="GO:0051015">
    <property type="term" value="F:actin filament binding"/>
    <property type="evidence" value="ECO:0007669"/>
    <property type="project" value="TreeGrafter"/>
</dbReference>
<accession>A0A6J8ESE0</accession>
<dbReference type="Proteomes" id="UP000507470">
    <property type="component" value="Unassembled WGS sequence"/>
</dbReference>
<dbReference type="PANTHER" id="PTHR47385">
    <property type="entry name" value="CALPONIN"/>
    <property type="match status" value="1"/>
</dbReference>
<reference evidence="2 3" key="1">
    <citation type="submission" date="2020-06" db="EMBL/GenBank/DDBJ databases">
        <authorList>
            <person name="Li R."/>
            <person name="Bekaert M."/>
        </authorList>
    </citation>
    <scope>NUCLEOTIDE SEQUENCE [LARGE SCALE GENOMIC DNA]</scope>
    <source>
        <strain evidence="3">wild</strain>
    </source>
</reference>